<dbReference type="EMBL" id="CP068439">
    <property type="protein sequence ID" value="QQX76791.1"/>
    <property type="molecule type" value="Genomic_DNA"/>
</dbReference>
<dbReference type="SUPFAM" id="SSF52540">
    <property type="entry name" value="P-loop containing nucleoside triphosphate hydrolases"/>
    <property type="match status" value="1"/>
</dbReference>
<dbReference type="RefSeq" id="WP_202336659.1">
    <property type="nucleotide sequence ID" value="NZ_CP068439.1"/>
</dbReference>
<reference evidence="1 2" key="1">
    <citation type="submission" date="2021-01" db="EMBL/GenBank/DDBJ databases">
        <title>Aequorivita sp. strain KX20305, a bacterium isolated from the sediment collected at a cold seep field in South China Sea.</title>
        <authorList>
            <person name="Zhang H."/>
            <person name="Li C."/>
        </authorList>
    </citation>
    <scope>NUCLEOTIDE SEQUENCE [LARGE SCALE GENOMIC DNA]</scope>
    <source>
        <strain evidence="1 2">KX20305</strain>
    </source>
</reference>
<sequence>MIFFLHIPKTAGTTFYDVVKNNHVQLLKPKIDESPVNYLNTNLVYNNTAIRLPGGYNSAPQTLRIIEKLSSGVLKKIAFIGGHVGYGFHENYSEEIQYISFVRHPRERLFSDYKEHCKKGRYFYEDLRENNFEFNAYLKQVKKDGLDNILTRQLAGPFDFFLNERRPTDKALLERAKENCNSILFFELEHFDEALLYMKKQYGWKNINYRIRNQSSIINTDFEIDENLLNNMIKYDLELYSAIKTRRFKRKSFIDRFFGDKSHLI</sequence>
<organism evidence="1 2">
    <name type="scientific">Aequorivita iocasae</name>
    <dbReference type="NCBI Taxonomy" id="2803865"/>
    <lineage>
        <taxon>Bacteria</taxon>
        <taxon>Pseudomonadati</taxon>
        <taxon>Bacteroidota</taxon>
        <taxon>Flavobacteriia</taxon>
        <taxon>Flavobacteriales</taxon>
        <taxon>Flavobacteriaceae</taxon>
        <taxon>Aequorivita</taxon>
    </lineage>
</organism>
<keyword evidence="2" id="KW-1185">Reference proteome</keyword>
<gene>
    <name evidence="1" type="ORF">JK629_00520</name>
</gene>
<accession>A0ABX7DRL7</accession>
<protein>
    <submittedName>
        <fullName evidence="1">Sulfotransferase family 2 domain-containing protein</fullName>
    </submittedName>
</protein>
<dbReference type="Proteomes" id="UP000629420">
    <property type="component" value="Chromosome"/>
</dbReference>
<evidence type="ECO:0000313" key="2">
    <source>
        <dbReference type="Proteomes" id="UP000629420"/>
    </source>
</evidence>
<name>A0ABX7DRL7_9FLAO</name>
<evidence type="ECO:0000313" key="1">
    <source>
        <dbReference type="EMBL" id="QQX76791.1"/>
    </source>
</evidence>
<proteinExistence type="predicted"/>
<dbReference type="InterPro" id="IPR027417">
    <property type="entry name" value="P-loop_NTPase"/>
</dbReference>
<dbReference type="Gene3D" id="3.40.50.300">
    <property type="entry name" value="P-loop containing nucleotide triphosphate hydrolases"/>
    <property type="match status" value="1"/>
</dbReference>